<reference evidence="4" key="1">
    <citation type="submission" date="2017-11" db="EMBL/GenBank/DDBJ databases">
        <title>The complete genome sequence of Sphingopyxis pomeranensis sp. nov. strain WS5A3p.</title>
        <authorList>
            <person name="Kaminski M.A."/>
        </authorList>
    </citation>
    <scope>NUCLEOTIDE SEQUENCE [LARGE SCALE GENOMIC DNA]</scope>
    <source>
        <strain evidence="4">WS5A3p</strain>
    </source>
</reference>
<keyword evidence="1" id="KW-0732">Signal</keyword>
<dbReference type="Gene3D" id="1.20.1270.180">
    <property type="match status" value="1"/>
</dbReference>
<protein>
    <recommendedName>
        <fullName evidence="2">Lysozyme inhibitor LprI-like N-terminal domain-containing protein</fullName>
    </recommendedName>
</protein>
<evidence type="ECO:0000313" key="3">
    <source>
        <dbReference type="EMBL" id="PQM27717.1"/>
    </source>
</evidence>
<dbReference type="PANTHER" id="PTHR37549:SF1">
    <property type="entry name" value="LIPOPROTEIN LPRI"/>
    <property type="match status" value="1"/>
</dbReference>
<dbReference type="InterPro" id="IPR009739">
    <property type="entry name" value="LprI-like_N"/>
</dbReference>
<dbReference type="InterPro" id="IPR052755">
    <property type="entry name" value="Lysozyme_Inhibitor_LprI"/>
</dbReference>
<feature type="domain" description="Lysozyme inhibitor LprI-like N-terminal" evidence="2">
    <location>
        <begin position="40"/>
        <end position="133"/>
    </location>
</feature>
<dbReference type="RefSeq" id="WP_105997979.1">
    <property type="nucleotide sequence ID" value="NZ_CM009578.1"/>
</dbReference>
<proteinExistence type="predicted"/>
<dbReference type="PANTHER" id="PTHR37549">
    <property type="entry name" value="LIPOPROTEIN LPRI"/>
    <property type="match status" value="1"/>
</dbReference>
<dbReference type="GO" id="GO:0005576">
    <property type="term" value="C:extracellular region"/>
    <property type="evidence" value="ECO:0007669"/>
    <property type="project" value="TreeGrafter"/>
</dbReference>
<gene>
    <name evidence="3" type="ORF">CVO77_03895</name>
</gene>
<evidence type="ECO:0000313" key="4">
    <source>
        <dbReference type="Proteomes" id="UP000238954"/>
    </source>
</evidence>
<dbReference type="AlphaFoldDB" id="A0A2S8B5T2"/>
<dbReference type="Pfam" id="PF07007">
    <property type="entry name" value="LprI"/>
    <property type="match status" value="1"/>
</dbReference>
<keyword evidence="4" id="KW-1185">Reference proteome</keyword>
<dbReference type="SUPFAM" id="SSF69304">
    <property type="entry name" value="Tricorn protease N-terminal domain"/>
    <property type="match status" value="1"/>
</dbReference>
<sequence length="430" mass="46210">MRSSTMRGATALLLALVAACPASFAAPPTSATAVPAGFDCAKATRPIDRFICATAALRWQDLALSRSYRAVLGALTTPARAALVAQQRDWLGERDRRCVGDRTFAELNDPAPEVHEQAYGCLIALYLDRRRELGDRIADPIATQAASEIDLRAIARARPELVEDGQVRVAAMRLSPDGRHVAILLPSQDHDLSDQLWLYRVADRKLTPVTPSPDRQGHHSADAVATIDALTWQGNRVYALASLWGDGGDPVDGSTAVYTATADGSQRLGAVPGAVKGHFESINGGLVIRDDELPDDDAATESMRGNAQYLVWTADRGHGTIDLHIRARAPGAAPYLVGWGGWDLAQYLFDAARSRLVYSADTGIALFDMATRRERRIAGTARGDQPYAVSADLGTLAWSTHNRCGDAFLAEPEADAPERFCLAAMTGAAR</sequence>
<dbReference type="OrthoDB" id="7340239at2"/>
<organism evidence="3 4">
    <name type="scientific">Sphingopyxis lindanitolerans</name>
    <dbReference type="NCBI Taxonomy" id="2054227"/>
    <lineage>
        <taxon>Bacteria</taxon>
        <taxon>Pseudomonadati</taxon>
        <taxon>Pseudomonadota</taxon>
        <taxon>Alphaproteobacteria</taxon>
        <taxon>Sphingomonadales</taxon>
        <taxon>Sphingomonadaceae</taxon>
        <taxon>Sphingopyxis</taxon>
    </lineage>
</organism>
<feature type="signal peptide" evidence="1">
    <location>
        <begin position="1"/>
        <end position="25"/>
    </location>
</feature>
<name>A0A2S8B5T2_9SPHN</name>
<accession>A0A2S8B5T2</accession>
<comment type="caution">
    <text evidence="3">The sequence shown here is derived from an EMBL/GenBank/DDBJ whole genome shotgun (WGS) entry which is preliminary data.</text>
</comment>
<feature type="chain" id="PRO_5015405174" description="Lysozyme inhibitor LprI-like N-terminal domain-containing protein" evidence="1">
    <location>
        <begin position="26"/>
        <end position="430"/>
    </location>
</feature>
<evidence type="ECO:0000259" key="2">
    <source>
        <dbReference type="Pfam" id="PF07007"/>
    </source>
</evidence>
<dbReference type="EMBL" id="PHFW01000002">
    <property type="protein sequence ID" value="PQM27717.1"/>
    <property type="molecule type" value="Genomic_DNA"/>
</dbReference>
<evidence type="ECO:0000256" key="1">
    <source>
        <dbReference type="SAM" id="SignalP"/>
    </source>
</evidence>
<dbReference type="Proteomes" id="UP000238954">
    <property type="component" value="Chromosome"/>
</dbReference>
<dbReference type="PROSITE" id="PS51257">
    <property type="entry name" value="PROKAR_LIPOPROTEIN"/>
    <property type="match status" value="1"/>
</dbReference>